<dbReference type="RefSeq" id="XP_046061782.1">
    <property type="nucleotide sequence ID" value="XM_046204236.1"/>
</dbReference>
<feature type="compositionally biased region" description="Pro residues" evidence="1">
    <location>
        <begin position="116"/>
        <end position="132"/>
    </location>
</feature>
<feature type="compositionally biased region" description="Low complexity" evidence="1">
    <location>
        <begin position="133"/>
        <end position="143"/>
    </location>
</feature>
<dbReference type="OrthoDB" id="3995924at2759"/>
<feature type="compositionally biased region" description="Low complexity" evidence="1">
    <location>
        <begin position="33"/>
        <end position="46"/>
    </location>
</feature>
<dbReference type="AlphaFoldDB" id="A0A9P8T5H9"/>
<gene>
    <name evidence="2" type="ORF">OGAPHI_003275</name>
</gene>
<reference evidence="2" key="2">
    <citation type="submission" date="2021-01" db="EMBL/GenBank/DDBJ databases">
        <authorList>
            <person name="Schikora-Tamarit M.A."/>
        </authorList>
    </citation>
    <scope>NUCLEOTIDE SEQUENCE</scope>
    <source>
        <strain evidence="2">CBS6075</strain>
    </source>
</reference>
<accession>A0A9P8T5H9</accession>
<dbReference type="Proteomes" id="UP000769157">
    <property type="component" value="Unassembled WGS sequence"/>
</dbReference>
<evidence type="ECO:0000313" key="2">
    <source>
        <dbReference type="EMBL" id="KAH3666826.1"/>
    </source>
</evidence>
<evidence type="ECO:0000313" key="3">
    <source>
        <dbReference type="Proteomes" id="UP000769157"/>
    </source>
</evidence>
<dbReference type="PRINTS" id="PR01217">
    <property type="entry name" value="PRICHEXTENSN"/>
</dbReference>
<sequence>MSQPNYPNQSSHSVPSINIVPATQTGAPPSLPARPSASSLSLNTLATEEEVIASLPPSPKYTEQPSPGELSIPNNQAIDPLSINDERPETDPPEYSEMSSAVAPVVSRPPFADMDIPPPTPERPPTRPPRPNQRPQAARYQRPQIPPPVQPQMYLQPQQQYNRPPVPTPVHPIYAPPPSAPPLPQRPSSPSSI</sequence>
<feature type="compositionally biased region" description="Pro residues" evidence="1">
    <location>
        <begin position="164"/>
        <end position="187"/>
    </location>
</feature>
<reference evidence="2" key="1">
    <citation type="journal article" date="2021" name="Open Biol.">
        <title>Shared evolutionary footprints suggest mitochondrial oxidative damage underlies multiple complex I losses in fungi.</title>
        <authorList>
            <person name="Schikora-Tamarit M.A."/>
            <person name="Marcet-Houben M."/>
            <person name="Nosek J."/>
            <person name="Gabaldon T."/>
        </authorList>
    </citation>
    <scope>NUCLEOTIDE SEQUENCE</scope>
    <source>
        <strain evidence="2">CBS6075</strain>
    </source>
</reference>
<proteinExistence type="predicted"/>
<evidence type="ECO:0000256" key="1">
    <source>
        <dbReference type="SAM" id="MobiDB-lite"/>
    </source>
</evidence>
<dbReference type="EMBL" id="JAEUBE010000199">
    <property type="protein sequence ID" value="KAH3666826.1"/>
    <property type="molecule type" value="Genomic_DNA"/>
</dbReference>
<feature type="region of interest" description="Disordered" evidence="1">
    <location>
        <begin position="1"/>
        <end position="193"/>
    </location>
</feature>
<protein>
    <submittedName>
        <fullName evidence="2">Uncharacterized protein</fullName>
    </submittedName>
</protein>
<feature type="compositionally biased region" description="Low complexity" evidence="1">
    <location>
        <begin position="151"/>
        <end position="160"/>
    </location>
</feature>
<keyword evidence="3" id="KW-1185">Reference proteome</keyword>
<dbReference type="GeneID" id="70235242"/>
<name>A0A9P8T5H9_9ASCO</name>
<feature type="compositionally biased region" description="Polar residues" evidence="1">
    <location>
        <begin position="1"/>
        <end position="26"/>
    </location>
</feature>
<comment type="caution">
    <text evidence="2">The sequence shown here is derived from an EMBL/GenBank/DDBJ whole genome shotgun (WGS) entry which is preliminary data.</text>
</comment>
<organism evidence="2 3">
    <name type="scientific">Ogataea philodendri</name>
    <dbReference type="NCBI Taxonomy" id="1378263"/>
    <lineage>
        <taxon>Eukaryota</taxon>
        <taxon>Fungi</taxon>
        <taxon>Dikarya</taxon>
        <taxon>Ascomycota</taxon>
        <taxon>Saccharomycotina</taxon>
        <taxon>Pichiomycetes</taxon>
        <taxon>Pichiales</taxon>
        <taxon>Pichiaceae</taxon>
        <taxon>Ogataea</taxon>
    </lineage>
</organism>